<dbReference type="Gene3D" id="3.40.640.10">
    <property type="entry name" value="Type I PLP-dependent aspartate aminotransferase-like (Major domain)"/>
    <property type="match status" value="1"/>
</dbReference>
<dbReference type="EMBL" id="RWJN01000111">
    <property type="protein sequence ID" value="TCD67064.1"/>
    <property type="molecule type" value="Genomic_DNA"/>
</dbReference>
<dbReference type="GO" id="GO:0030170">
    <property type="term" value="F:pyridoxal phosphate binding"/>
    <property type="evidence" value="ECO:0007669"/>
    <property type="project" value="InterPro"/>
</dbReference>
<protein>
    <recommendedName>
        <fullName evidence="7">PLP-dependent transferase</fullName>
    </recommendedName>
</protein>
<keyword evidence="3" id="KW-0808">Transferase</keyword>
<dbReference type="PROSITE" id="PS00600">
    <property type="entry name" value="AA_TRANSFER_CLASS_3"/>
    <property type="match status" value="1"/>
</dbReference>
<dbReference type="AlphaFoldDB" id="A0A4R0RW52"/>
<organism evidence="5 6">
    <name type="scientific">Steccherinum ochraceum</name>
    <dbReference type="NCBI Taxonomy" id="92696"/>
    <lineage>
        <taxon>Eukaryota</taxon>
        <taxon>Fungi</taxon>
        <taxon>Dikarya</taxon>
        <taxon>Basidiomycota</taxon>
        <taxon>Agaricomycotina</taxon>
        <taxon>Agaricomycetes</taxon>
        <taxon>Polyporales</taxon>
        <taxon>Steccherinaceae</taxon>
        <taxon>Steccherinum</taxon>
    </lineage>
</organism>
<comment type="caution">
    <text evidence="5">The sequence shown here is derived from an EMBL/GenBank/DDBJ whole genome shotgun (WGS) entry which is preliminary data.</text>
</comment>
<dbReference type="InterPro" id="IPR049704">
    <property type="entry name" value="Aminotrans_3_PPA_site"/>
</dbReference>
<dbReference type="GO" id="GO:0004015">
    <property type="term" value="F:adenosylmethionine-8-amino-7-oxononanoate transaminase activity"/>
    <property type="evidence" value="ECO:0007669"/>
    <property type="project" value="TreeGrafter"/>
</dbReference>
<gene>
    <name evidence="5" type="ORF">EIP91_000577</name>
</gene>
<dbReference type="InterPro" id="IPR005814">
    <property type="entry name" value="Aminotrans_3"/>
</dbReference>
<keyword evidence="6" id="KW-1185">Reference proteome</keyword>
<evidence type="ECO:0008006" key="7">
    <source>
        <dbReference type="Google" id="ProtNLM"/>
    </source>
</evidence>
<dbReference type="InterPro" id="IPR027417">
    <property type="entry name" value="P-loop_NTPase"/>
</dbReference>
<dbReference type="GO" id="GO:0009102">
    <property type="term" value="P:biotin biosynthetic process"/>
    <property type="evidence" value="ECO:0007669"/>
    <property type="project" value="TreeGrafter"/>
</dbReference>
<dbReference type="PANTHER" id="PTHR42684">
    <property type="entry name" value="ADENOSYLMETHIONINE-8-AMINO-7-OXONONANOATE AMINOTRANSFERASE"/>
    <property type="match status" value="1"/>
</dbReference>
<dbReference type="OrthoDB" id="425114at2759"/>
<reference evidence="5 6" key="1">
    <citation type="submission" date="2018-11" db="EMBL/GenBank/DDBJ databases">
        <title>Genome assembly of Steccherinum ochraceum LE-BIN_3174, the white-rot fungus of the Steccherinaceae family (The Residual Polyporoid clade, Polyporales, Basidiomycota).</title>
        <authorList>
            <person name="Fedorova T.V."/>
            <person name="Glazunova O.A."/>
            <person name="Landesman E.O."/>
            <person name="Moiseenko K.V."/>
            <person name="Psurtseva N.V."/>
            <person name="Savinova O.S."/>
            <person name="Shakhova N.V."/>
            <person name="Tyazhelova T.V."/>
            <person name="Vasina D.V."/>
        </authorList>
    </citation>
    <scope>NUCLEOTIDE SEQUENCE [LARGE SCALE GENOMIC DNA]</scope>
    <source>
        <strain evidence="5 6">LE-BIN_3174</strain>
    </source>
</reference>
<feature type="region of interest" description="Disordered" evidence="4">
    <location>
        <begin position="34"/>
        <end position="62"/>
    </location>
</feature>
<keyword evidence="2" id="KW-0032">Aminotransferase</keyword>
<dbReference type="GO" id="GO:0004141">
    <property type="term" value="F:dethiobiotin synthase activity"/>
    <property type="evidence" value="ECO:0007669"/>
    <property type="project" value="TreeGrafter"/>
</dbReference>
<feature type="compositionally biased region" description="Basic and acidic residues" evidence="4">
    <location>
        <begin position="34"/>
        <end position="43"/>
    </location>
</feature>
<dbReference type="CDD" id="cd03109">
    <property type="entry name" value="DTBS"/>
    <property type="match status" value="1"/>
</dbReference>
<dbReference type="GO" id="GO:0005739">
    <property type="term" value="C:mitochondrion"/>
    <property type="evidence" value="ECO:0007669"/>
    <property type="project" value="UniProtKB-SubCell"/>
</dbReference>
<dbReference type="Pfam" id="PF00202">
    <property type="entry name" value="Aminotran_3"/>
    <property type="match status" value="1"/>
</dbReference>
<dbReference type="InterPro" id="IPR015421">
    <property type="entry name" value="PyrdxlP-dep_Trfase_major"/>
</dbReference>
<evidence type="ECO:0000256" key="3">
    <source>
        <dbReference type="ARBA" id="ARBA00022679"/>
    </source>
</evidence>
<name>A0A4R0RW52_9APHY</name>
<dbReference type="PANTHER" id="PTHR42684:SF3">
    <property type="entry name" value="ADENOSYLMETHIONINE-8-AMINO-7-OXONONANOATE AMINOTRANSFERASE"/>
    <property type="match status" value="1"/>
</dbReference>
<evidence type="ECO:0000256" key="2">
    <source>
        <dbReference type="ARBA" id="ARBA00022576"/>
    </source>
</evidence>
<evidence type="ECO:0000313" key="5">
    <source>
        <dbReference type="EMBL" id="TCD67064.1"/>
    </source>
</evidence>
<dbReference type="Gene3D" id="3.40.50.300">
    <property type="entry name" value="P-loop containing nucleotide triphosphate hydrolases"/>
    <property type="match status" value="1"/>
</dbReference>
<accession>A0A4R0RW52</accession>
<dbReference type="SUPFAM" id="SSF52540">
    <property type="entry name" value="P-loop containing nucleoside triphosphate hydrolases"/>
    <property type="match status" value="1"/>
</dbReference>
<dbReference type="Proteomes" id="UP000292702">
    <property type="component" value="Unassembled WGS sequence"/>
</dbReference>
<comment type="subcellular location">
    <subcellularLocation>
        <location evidence="1">Mitochondrion</location>
    </subcellularLocation>
</comment>
<feature type="non-terminal residue" evidence="5">
    <location>
        <position position="1"/>
    </location>
</feature>
<dbReference type="SUPFAM" id="SSF53383">
    <property type="entry name" value="PLP-dependent transferases"/>
    <property type="match status" value="1"/>
</dbReference>
<dbReference type="InterPro" id="IPR015424">
    <property type="entry name" value="PyrdxlP-dep_Trfase"/>
</dbReference>
<dbReference type="STRING" id="92696.A0A4R0RW52"/>
<evidence type="ECO:0000256" key="4">
    <source>
        <dbReference type="SAM" id="MobiDB-lite"/>
    </source>
</evidence>
<proteinExistence type="predicted"/>
<sequence>SHISAPFDPKSASDRISTRLTLALEAVCRQEEELRSLQDAREDNSEDQTQDPTRLNVPPPTQYATRYHPDGRAELASVDWWQVVNLEPTHAVEWMQYLHSASHLEVHELIQYLSAIANPEHEIHSTGLLVPWDAYVEAQLPCVLLDIISEPGMFQSGSKVFKSINYSVEILTTVLHSLLRLMDGELKSRSHRDLTCLKGMSSRIGRFSRAMWNQRQRIQLALKHEVRTLPRDDKGHPISFYTFSVMSLMYRLCTQSHDFPKHLMQKISRTLRDDRSVGKWGSQLMYVCTALLTNAPRIFSSVMLPEGSGIVPSLLIHCQRQLCSSTAGHAEDATNMTIENIFFMLATKKTRAYFEHQIDRYAGKLNLIGLIKRFFVKEIQDAELETKGGGYSRHFLDLQLASVQRVRLDPSMAEYMEDVRRASARIWHDVLHSLHSTPTRSMEHTRSRNELVHAWQSYGKLGGAILANPEKMLCQSVRMFQSSAIPSSSSRPEDADDEYIKRFAGPSAGKIVTDCLFRFDEPVSPHLAARLALKSRTKVHVPADDQFAIHVSSHIRTCAQKTRSFSHLYAETAGGVHSPSLTGTSQLDAYRPLLLPTILVGDSRLGGISATISSYESLIVRGYTVDAILLFRDEYYRNWEYLQDYFAERQVHVSSVDAPPPKHADDATNAHQTEEYYQRIVPSTGEGDIFRLQSHLNECHGKRLQDLSSMPRRTLDSIWWPFVQHSHFSHERDVTVIDSASSDAFSVYNGHRSNLEPESSLLEPHFDGSASWWTQGLGHAHPALSLAAARAAGRYGHVMFPQATHLPALKLAERLIQSGPGKGWASRAFFSDDGSTGMEVAIKMALRAFAVRASGGLDSRVKRRDLGVLGLKGSYHGDTIGAMDACEEGVYTSEWHEAKGYWFDPPTVSIRKGQTVISLPDAIASEVGAAGSFVDTPSLHWTYDVEGRLHTALADTYRSYIKRTLGQLRERNSITLAALILEPIVMGAGGMIFVDPLFQRVLVDAVRSIDGESRPAEWSGMPVIFDEVFVGMYRLGLQSTIPLLGVSPDISVHAKVLTGGLVPLAVTLASDSIFKAFYSDKKADALLHGHSYTAYPVGCEVANETLKIIDRLSESESWQQAKRSWEETEKSAEVARPDDKRIWSFWEPDFVNVISHLDVVSEVMTLGTVLSIKVKDNSSGYQSHSAQNILAGIKEIASERDTSSLPGGAPFAINYRTLGDVAYFMLSLNTSLEVTRAVQKRILDTLRMA</sequence>
<evidence type="ECO:0000313" key="6">
    <source>
        <dbReference type="Proteomes" id="UP000292702"/>
    </source>
</evidence>
<evidence type="ECO:0000256" key="1">
    <source>
        <dbReference type="ARBA" id="ARBA00004173"/>
    </source>
</evidence>